<gene>
    <name evidence="2" type="ORF">EA473_12485</name>
</gene>
<accession>A0A3N6LV09</accession>
<dbReference type="SUPFAM" id="SSF54427">
    <property type="entry name" value="NTF2-like"/>
    <property type="match status" value="1"/>
</dbReference>
<dbReference type="InterPro" id="IPR037401">
    <property type="entry name" value="SnoaL-like"/>
</dbReference>
<dbReference type="OrthoDB" id="194792at2157"/>
<dbReference type="EMBL" id="REGA01000010">
    <property type="protein sequence ID" value="RQG94188.1"/>
    <property type="molecule type" value="Genomic_DNA"/>
</dbReference>
<dbReference type="InterPro" id="IPR032710">
    <property type="entry name" value="NTF2-like_dom_sf"/>
</dbReference>
<name>A0A3N6LV09_NATCH</name>
<dbReference type="RefSeq" id="WP_124195945.1">
    <property type="nucleotide sequence ID" value="NZ_REGA01000010.1"/>
</dbReference>
<organism evidence="2 3">
    <name type="scientific">Natrarchaeobius chitinivorans</name>
    <dbReference type="NCBI Taxonomy" id="1679083"/>
    <lineage>
        <taxon>Archaea</taxon>
        <taxon>Methanobacteriati</taxon>
        <taxon>Methanobacteriota</taxon>
        <taxon>Stenosarchaea group</taxon>
        <taxon>Halobacteria</taxon>
        <taxon>Halobacteriales</taxon>
        <taxon>Natrialbaceae</taxon>
        <taxon>Natrarchaeobius</taxon>
    </lineage>
</organism>
<keyword evidence="3" id="KW-1185">Reference proteome</keyword>
<dbReference type="Pfam" id="PF12680">
    <property type="entry name" value="SnoaL_2"/>
    <property type="match status" value="1"/>
</dbReference>
<reference evidence="2 3" key="1">
    <citation type="submission" date="2018-10" db="EMBL/GenBank/DDBJ databases">
        <title>Natrarchaeobius chitinivorans gen. nov., sp. nov., and Natrarchaeobius haloalkaliphilus sp. nov., alkaliphilic, chitin-utilizing haloarchaea from hypersaline alkaline lakes.</title>
        <authorList>
            <person name="Sorokin D.Y."/>
            <person name="Elcheninov A.G."/>
            <person name="Kostrikina N.A."/>
            <person name="Bale N.J."/>
            <person name="Sinninghe Damste J.S."/>
            <person name="Khijniak T.V."/>
            <person name="Kublanov I.V."/>
            <person name="Toshchakov S.V."/>
        </authorList>
    </citation>
    <scope>NUCLEOTIDE SEQUENCE [LARGE SCALE GENOMIC DNA]</scope>
    <source>
        <strain evidence="2 3">AArcht4T</strain>
    </source>
</reference>
<proteinExistence type="predicted"/>
<evidence type="ECO:0000259" key="1">
    <source>
        <dbReference type="Pfam" id="PF12680"/>
    </source>
</evidence>
<protein>
    <submittedName>
        <fullName evidence="2">Nuclear transport factor 2 family protein</fullName>
    </submittedName>
</protein>
<dbReference type="Gene3D" id="3.10.450.50">
    <property type="match status" value="1"/>
</dbReference>
<evidence type="ECO:0000313" key="3">
    <source>
        <dbReference type="Proteomes" id="UP000282323"/>
    </source>
</evidence>
<comment type="caution">
    <text evidence="2">The sequence shown here is derived from an EMBL/GenBank/DDBJ whole genome shotgun (WGS) entry which is preliminary data.</text>
</comment>
<dbReference type="AlphaFoldDB" id="A0A3N6LV09"/>
<feature type="domain" description="SnoaL-like" evidence="1">
    <location>
        <begin position="10"/>
        <end position="107"/>
    </location>
</feature>
<evidence type="ECO:0000313" key="2">
    <source>
        <dbReference type="EMBL" id="RQG94188.1"/>
    </source>
</evidence>
<sequence length="115" mass="13555">MVESREKLIDRYMDALDEDDFELLRPHLADDVKYTSLVGDFEGLEEVERFYETERNASDTVHEIDRYVHTDEVSFAEGHTWGQLPDTGRFEANFCIGFEFADDNITHISVYVRRR</sequence>
<dbReference type="Proteomes" id="UP000282323">
    <property type="component" value="Unassembled WGS sequence"/>
</dbReference>